<keyword evidence="2" id="KW-1185">Reference proteome</keyword>
<gene>
    <name evidence="1" type="ORF">PEDI_55770</name>
</gene>
<proteinExistence type="predicted"/>
<accession>A0AAN4W5N5</accession>
<evidence type="ECO:0000313" key="2">
    <source>
        <dbReference type="Proteomes" id="UP001310022"/>
    </source>
</evidence>
<name>A0AAN4W5N5_9BACT</name>
<dbReference type="AlphaFoldDB" id="A0AAN4W5N5"/>
<protein>
    <submittedName>
        <fullName evidence="1">Uncharacterized protein</fullName>
    </submittedName>
</protein>
<evidence type="ECO:0000313" key="1">
    <source>
        <dbReference type="EMBL" id="GJM65025.1"/>
    </source>
</evidence>
<organism evidence="1 2">
    <name type="scientific">Persicobacter diffluens</name>
    <dbReference type="NCBI Taxonomy" id="981"/>
    <lineage>
        <taxon>Bacteria</taxon>
        <taxon>Pseudomonadati</taxon>
        <taxon>Bacteroidota</taxon>
        <taxon>Cytophagia</taxon>
        <taxon>Cytophagales</taxon>
        <taxon>Persicobacteraceae</taxon>
        <taxon>Persicobacter</taxon>
    </lineage>
</organism>
<dbReference type="Proteomes" id="UP001310022">
    <property type="component" value="Unassembled WGS sequence"/>
</dbReference>
<comment type="caution">
    <text evidence="1">The sequence shown here is derived from an EMBL/GenBank/DDBJ whole genome shotgun (WGS) entry which is preliminary data.</text>
</comment>
<reference evidence="1 2" key="1">
    <citation type="submission" date="2021-12" db="EMBL/GenBank/DDBJ databases">
        <title>Genome sequencing of bacteria with rrn-lacking chromosome and rrn-plasmid.</title>
        <authorList>
            <person name="Anda M."/>
            <person name="Iwasaki W."/>
        </authorList>
    </citation>
    <scope>NUCLEOTIDE SEQUENCE [LARGE SCALE GENOMIC DNA]</scope>
    <source>
        <strain evidence="1 2">NBRC 15940</strain>
    </source>
</reference>
<dbReference type="EMBL" id="BQKE01000010">
    <property type="protein sequence ID" value="GJM65025.1"/>
    <property type="molecule type" value="Genomic_DNA"/>
</dbReference>
<sequence>MIFPIPVLRADVFIFNYTGADRSVSIYREVNFF</sequence>